<feature type="compositionally biased region" description="Polar residues" evidence="1">
    <location>
        <begin position="481"/>
        <end position="490"/>
    </location>
</feature>
<dbReference type="EMBL" id="ML978130">
    <property type="protein sequence ID" value="KAF2096061.1"/>
    <property type="molecule type" value="Genomic_DNA"/>
</dbReference>
<feature type="region of interest" description="Disordered" evidence="1">
    <location>
        <begin position="1"/>
        <end position="24"/>
    </location>
</feature>
<accession>A0A9P4ID64</accession>
<evidence type="ECO:0000256" key="1">
    <source>
        <dbReference type="SAM" id="MobiDB-lite"/>
    </source>
</evidence>
<evidence type="ECO:0000313" key="2">
    <source>
        <dbReference type="EMBL" id="KAF2096061.1"/>
    </source>
</evidence>
<reference evidence="2" key="1">
    <citation type="journal article" date="2020" name="Stud. Mycol.">
        <title>101 Dothideomycetes genomes: a test case for predicting lifestyles and emergence of pathogens.</title>
        <authorList>
            <person name="Haridas S."/>
            <person name="Albert R."/>
            <person name="Binder M."/>
            <person name="Bloem J."/>
            <person name="Labutti K."/>
            <person name="Salamov A."/>
            <person name="Andreopoulos B."/>
            <person name="Baker S."/>
            <person name="Barry K."/>
            <person name="Bills G."/>
            <person name="Bluhm B."/>
            <person name="Cannon C."/>
            <person name="Castanera R."/>
            <person name="Culley D."/>
            <person name="Daum C."/>
            <person name="Ezra D."/>
            <person name="Gonzalez J."/>
            <person name="Henrissat B."/>
            <person name="Kuo A."/>
            <person name="Liang C."/>
            <person name="Lipzen A."/>
            <person name="Lutzoni F."/>
            <person name="Magnuson J."/>
            <person name="Mondo S."/>
            <person name="Nolan M."/>
            <person name="Ohm R."/>
            <person name="Pangilinan J."/>
            <person name="Park H.-J."/>
            <person name="Ramirez L."/>
            <person name="Alfaro M."/>
            <person name="Sun H."/>
            <person name="Tritt A."/>
            <person name="Yoshinaga Y."/>
            <person name="Zwiers L.-H."/>
            <person name="Turgeon B."/>
            <person name="Goodwin S."/>
            <person name="Spatafora J."/>
            <person name="Crous P."/>
            <person name="Grigoriev I."/>
        </authorList>
    </citation>
    <scope>NUCLEOTIDE SEQUENCE</scope>
    <source>
        <strain evidence="2">CBS 133067</strain>
    </source>
</reference>
<protein>
    <submittedName>
        <fullName evidence="2">Uncharacterized protein</fullName>
    </submittedName>
</protein>
<organism evidence="2 3">
    <name type="scientific">Rhizodiscina lignyota</name>
    <dbReference type="NCBI Taxonomy" id="1504668"/>
    <lineage>
        <taxon>Eukaryota</taxon>
        <taxon>Fungi</taxon>
        <taxon>Dikarya</taxon>
        <taxon>Ascomycota</taxon>
        <taxon>Pezizomycotina</taxon>
        <taxon>Dothideomycetes</taxon>
        <taxon>Pleosporomycetidae</taxon>
        <taxon>Aulographales</taxon>
        <taxon>Rhizodiscinaceae</taxon>
        <taxon>Rhizodiscina</taxon>
    </lineage>
</organism>
<feature type="compositionally biased region" description="Basic and acidic residues" evidence="1">
    <location>
        <begin position="1"/>
        <end position="20"/>
    </location>
</feature>
<feature type="region of interest" description="Disordered" evidence="1">
    <location>
        <begin position="396"/>
        <end position="423"/>
    </location>
</feature>
<comment type="caution">
    <text evidence="2">The sequence shown here is derived from an EMBL/GenBank/DDBJ whole genome shotgun (WGS) entry which is preliminary data.</text>
</comment>
<feature type="compositionally biased region" description="Basic and acidic residues" evidence="1">
    <location>
        <begin position="83"/>
        <end position="93"/>
    </location>
</feature>
<feature type="region of interest" description="Disordered" evidence="1">
    <location>
        <begin position="123"/>
        <end position="150"/>
    </location>
</feature>
<proteinExistence type="predicted"/>
<dbReference type="AlphaFoldDB" id="A0A9P4ID64"/>
<dbReference type="OrthoDB" id="4586300at2759"/>
<feature type="compositionally biased region" description="Basic and acidic residues" evidence="1">
    <location>
        <begin position="536"/>
        <end position="546"/>
    </location>
</feature>
<feature type="region of interest" description="Disordered" evidence="1">
    <location>
        <begin position="52"/>
        <end position="93"/>
    </location>
</feature>
<name>A0A9P4ID64_9PEZI</name>
<sequence>MCSDKRDETSSSPKPSKESEQNPFVAFRHHVDQQINSLLGSVFSIPSTIYNQGAQHGREWSERRCHKSREDSGSNKTAGPTDMGKEWEEAMKDFEDSEREAREWYDTVLKQITARRDAHLESGLGFSDKDTKRVDTGAEPPKDEMSCPYLPPKEQRVITAVEEPKDKSRKWCRREYPHSRYFDWVWSGWGGPSTTPNMLWHQERREQKQPFQKMAEEAVKAEDTKPVTEVSVLPIYEVENDSQDDAFPSTDNPISLATWFFFNRYSPFQLEDHPELGARGPAWRTAYEDLLRAQIDEPLTTDEESTDAQFASTALWMARVAELHSMNVMTKERRERYKLLREQVPSFLDSMAEEMKMVEALTKPQSWDELVKSVFGDVQEPPTETELDAYEEYFTRSEAEADTPPVSKQLSAPTGNDEIPKPSILGTLTRTERIINADGTITERTVLKESFANGRERTTETMKTTDKDGTTKSETSSTKDAQQSHSQQPQGFLPWQGSMEVFDLDRDIQAPEYTRQDQNGAAHDARRYTKPNEQTAQKERANEKKSGGWFWRN</sequence>
<feature type="compositionally biased region" description="Basic and acidic residues" evidence="1">
    <location>
        <begin position="56"/>
        <end position="73"/>
    </location>
</feature>
<dbReference type="Proteomes" id="UP000799772">
    <property type="component" value="Unassembled WGS sequence"/>
</dbReference>
<keyword evidence="3" id="KW-1185">Reference proteome</keyword>
<evidence type="ECO:0000313" key="3">
    <source>
        <dbReference type="Proteomes" id="UP000799772"/>
    </source>
</evidence>
<gene>
    <name evidence="2" type="ORF">NA57DRAFT_78833</name>
</gene>
<feature type="compositionally biased region" description="Basic and acidic residues" evidence="1">
    <location>
        <begin position="127"/>
        <end position="145"/>
    </location>
</feature>
<feature type="compositionally biased region" description="Basic and acidic residues" evidence="1">
    <location>
        <begin position="454"/>
        <end position="471"/>
    </location>
</feature>
<feature type="region of interest" description="Disordered" evidence="1">
    <location>
        <begin position="446"/>
        <end position="553"/>
    </location>
</feature>